<feature type="compositionally biased region" description="Low complexity" evidence="5">
    <location>
        <begin position="366"/>
        <end position="397"/>
    </location>
</feature>
<name>A0A1D1Z7I2_9ARAE</name>
<feature type="transmembrane region" description="Helical" evidence="6">
    <location>
        <begin position="12"/>
        <end position="30"/>
    </location>
</feature>
<dbReference type="InterPro" id="IPR015425">
    <property type="entry name" value="FH2_Formin"/>
</dbReference>
<feature type="compositionally biased region" description="Low complexity" evidence="5">
    <location>
        <begin position="418"/>
        <end position="433"/>
    </location>
</feature>
<feature type="region of interest" description="Disordered" evidence="5">
    <location>
        <begin position="205"/>
        <end position="232"/>
    </location>
</feature>
<feature type="compositionally biased region" description="Pro residues" evidence="5">
    <location>
        <begin position="478"/>
        <end position="497"/>
    </location>
</feature>
<keyword evidence="6" id="KW-0812">Transmembrane</keyword>
<dbReference type="Gene3D" id="1.20.58.2220">
    <property type="entry name" value="Formin, FH2 domain"/>
    <property type="match status" value="1"/>
</dbReference>
<comment type="subcellular location">
    <subcellularLocation>
        <location evidence="1">Membrane</location>
        <topology evidence="1">Single-pass membrane protein</topology>
    </subcellularLocation>
</comment>
<gene>
    <name evidence="8" type="primary">FH9_0</name>
    <name evidence="8" type="ORF">g.93278</name>
</gene>
<evidence type="ECO:0000256" key="4">
    <source>
        <dbReference type="RuleBase" id="RU361260"/>
    </source>
</evidence>
<organism evidence="8">
    <name type="scientific">Anthurium amnicola</name>
    <dbReference type="NCBI Taxonomy" id="1678845"/>
    <lineage>
        <taxon>Eukaryota</taxon>
        <taxon>Viridiplantae</taxon>
        <taxon>Streptophyta</taxon>
        <taxon>Embryophyta</taxon>
        <taxon>Tracheophyta</taxon>
        <taxon>Spermatophyta</taxon>
        <taxon>Magnoliopsida</taxon>
        <taxon>Liliopsida</taxon>
        <taxon>Araceae</taxon>
        <taxon>Pothoideae</taxon>
        <taxon>Potheae</taxon>
        <taxon>Anthurium</taxon>
    </lineage>
</organism>
<feature type="region of interest" description="Disordered" evidence="5">
    <location>
        <begin position="45"/>
        <end position="85"/>
    </location>
</feature>
<dbReference type="GO" id="GO:0051015">
    <property type="term" value="F:actin filament binding"/>
    <property type="evidence" value="ECO:0007669"/>
    <property type="project" value="InterPro"/>
</dbReference>
<dbReference type="GO" id="GO:0016020">
    <property type="term" value="C:membrane"/>
    <property type="evidence" value="ECO:0007669"/>
    <property type="project" value="UniProtKB-SubCell"/>
</dbReference>
<evidence type="ECO:0000256" key="2">
    <source>
        <dbReference type="ARBA" id="ARBA00022729"/>
    </source>
</evidence>
<feature type="compositionally biased region" description="Low complexity" evidence="5">
    <location>
        <begin position="280"/>
        <end position="291"/>
    </location>
</feature>
<feature type="compositionally biased region" description="Pro residues" evidence="5">
    <location>
        <begin position="336"/>
        <end position="355"/>
    </location>
</feature>
<comment type="similarity">
    <text evidence="3">Belongs to the formin-like family. Class-I subfamily.</text>
</comment>
<evidence type="ECO:0000256" key="1">
    <source>
        <dbReference type="ARBA" id="ARBA00004167"/>
    </source>
</evidence>
<accession>A0A1D1Z7I2</accession>
<feature type="region of interest" description="Disordered" evidence="5">
    <location>
        <begin position="249"/>
        <end position="534"/>
    </location>
</feature>
<evidence type="ECO:0000256" key="5">
    <source>
        <dbReference type="SAM" id="MobiDB-lite"/>
    </source>
</evidence>
<dbReference type="Pfam" id="PF02181">
    <property type="entry name" value="FH2"/>
    <property type="match status" value="1"/>
</dbReference>
<evidence type="ECO:0000256" key="3">
    <source>
        <dbReference type="ARBA" id="ARBA00025793"/>
    </source>
</evidence>
<dbReference type="InterPro" id="IPR042201">
    <property type="entry name" value="FH2_Formin_sf"/>
</dbReference>
<dbReference type="PANTHER" id="PTHR23213:SF177">
    <property type="entry name" value="FORMIN-LIKE PROTEIN 11"/>
    <property type="match status" value="1"/>
</dbReference>
<feature type="compositionally biased region" description="Polar residues" evidence="5">
    <location>
        <begin position="406"/>
        <end position="417"/>
    </location>
</feature>
<feature type="domain" description="FH2" evidence="7">
    <location>
        <begin position="521"/>
        <end position="945"/>
    </location>
</feature>
<dbReference type="GO" id="GO:0045010">
    <property type="term" value="P:actin nucleation"/>
    <property type="evidence" value="ECO:0007669"/>
    <property type="project" value="InterPro"/>
</dbReference>
<proteinExistence type="inferred from homology"/>
<keyword evidence="6" id="KW-1133">Transmembrane helix</keyword>
<dbReference type="SUPFAM" id="SSF101447">
    <property type="entry name" value="Formin homology 2 domain (FH2 domain)"/>
    <property type="match status" value="1"/>
</dbReference>
<protein>
    <recommendedName>
        <fullName evidence="4">Formin-like protein</fullName>
    </recommendedName>
</protein>
<keyword evidence="2" id="KW-0732">Signal</keyword>
<dbReference type="PANTHER" id="PTHR23213">
    <property type="entry name" value="FORMIN-RELATED"/>
    <property type="match status" value="1"/>
</dbReference>
<evidence type="ECO:0000259" key="7">
    <source>
        <dbReference type="PROSITE" id="PS51444"/>
    </source>
</evidence>
<feature type="transmembrane region" description="Helical" evidence="6">
    <location>
        <begin position="177"/>
        <end position="199"/>
    </location>
</feature>
<dbReference type="SMART" id="SM00498">
    <property type="entry name" value="FH2"/>
    <property type="match status" value="1"/>
</dbReference>
<reference evidence="8" key="1">
    <citation type="submission" date="2015-07" db="EMBL/GenBank/DDBJ databases">
        <title>Transcriptome Assembly of Anthurium amnicola.</title>
        <authorList>
            <person name="Suzuki J."/>
        </authorList>
    </citation>
    <scope>NUCLEOTIDE SEQUENCE</scope>
</reference>
<evidence type="ECO:0000256" key="6">
    <source>
        <dbReference type="SAM" id="Phobius"/>
    </source>
</evidence>
<feature type="compositionally biased region" description="Pro residues" evidence="5">
    <location>
        <begin position="505"/>
        <end position="514"/>
    </location>
</feature>
<dbReference type="PROSITE" id="PS51444">
    <property type="entry name" value="FH2"/>
    <property type="match status" value="1"/>
</dbReference>
<sequence length="945" mass="100870">MGTPSRTSQHLHIVVFLTAISATVIFFLFCSQLRDDAWVVEDDRAESRTRGAGRTGAIASTSGADTKRGAQPDNGGGRQVEVVSGEDNVGGGVRSLVLDKFRVLLGLKSPGRLGYGLAPAPAPVEAAGAAPPSPFRSFPLPARGYSRSPLPRPSRIPPVEDVEVRRGATSRARARRVFVAVAVSAGAALAIATIAVALVCHRSRRGRARTRKEGKALASGVDGGTVMGGSPKRATHRDVELFYPDTFAPALPGQGSHTKDWSESESESCCGAEILPAGGSPSSDESFHSFSICDSHPSPDASEEGHPPSHPIFETPSSDGSPEAPPPRSSPVKSPTSPPVPAFAPPSPPKPPSSPHPRLGFGRRVSSVLHGGWSPSSSSGTSTLGISPSSGGNLTSPSPSPSPSPCMQSNHSILITLSSEGTASSSSIAGSSANRNAEQCPEEQVSLPRTDEPPSPLKHGEPSGSAPMPPACNGNARQPPPPPPPPFLRPPPPPPPFKKAGSPGQAPPLPPPGQLQPATPIGKDGTPLPKLKPLHWDKVRAASDRSMVWDKIRSSSFELDEEMIESLFGYSLQGSGRTEEARSKASSPSKHVLETKRLQNFTILLKALNATTEEIRKSLLRGSGLCAQQLEALVKMVPTKEEEEKLLGFEGDIRELDPAERFVRDVLSIPFSFSRIEVMLYRETFEDEVAHLRRSFGMLEEACKELRSSRLFLRLLEAVLKTGNRMNVGTTRGGARAFKLDALLKLADVKGTDGKTTLLHFVVQEIARSVGATATATAAERREDQKATTAWAAEEKEEDYRATGLELVAGLSAELRHVKTTAGVDLDALAGSVANLATGLQKLRHLLQHDLEVKGLPGGFVRSMRSFSNHAATAIGELEQDEGRVFRLVREITEYYHGHVGKEEANPLGIFVIVRDFLATLDRVCKEIRSSKGHHHSPNRGIPFR</sequence>
<dbReference type="InterPro" id="IPR027643">
    <property type="entry name" value="Formin-like_plant"/>
</dbReference>
<dbReference type="AlphaFoldDB" id="A0A1D1Z7I2"/>
<evidence type="ECO:0000313" key="8">
    <source>
        <dbReference type="EMBL" id="JAT62873.1"/>
    </source>
</evidence>
<keyword evidence="6" id="KW-0472">Membrane</keyword>
<dbReference type="EMBL" id="GDJX01005063">
    <property type="protein sequence ID" value="JAT62873.1"/>
    <property type="molecule type" value="Transcribed_RNA"/>
</dbReference>